<keyword evidence="1" id="KW-1133">Transmembrane helix</keyword>
<reference evidence="2" key="1">
    <citation type="submission" date="2020-08" db="EMBL/GenBank/DDBJ databases">
        <title>Paracoccus amoyensis sp. nov., isolated from the surface seawater at coast of Xiamen, Fujian.</title>
        <authorList>
            <person name="Lyu L."/>
        </authorList>
    </citation>
    <scope>NUCLEOTIDE SEQUENCE</scope>
    <source>
        <strain evidence="2">11-3</strain>
    </source>
</reference>
<evidence type="ECO:0000256" key="1">
    <source>
        <dbReference type="SAM" id="Phobius"/>
    </source>
</evidence>
<dbReference type="RefSeq" id="WP_187793164.1">
    <property type="nucleotide sequence ID" value="NZ_JACOQL010000002.1"/>
</dbReference>
<proteinExistence type="predicted"/>
<keyword evidence="1" id="KW-0472">Membrane</keyword>
<evidence type="ECO:0000313" key="3">
    <source>
        <dbReference type="Proteomes" id="UP000608594"/>
    </source>
</evidence>
<name>A0A926GDV6_9RHOB</name>
<protein>
    <submittedName>
        <fullName evidence="2">Uncharacterized protein</fullName>
    </submittedName>
</protein>
<gene>
    <name evidence="2" type="ORF">H4P12_08270</name>
</gene>
<accession>A0A926GDV6</accession>
<keyword evidence="1" id="KW-0812">Transmembrane</keyword>
<dbReference type="AlphaFoldDB" id="A0A926GDV6"/>
<keyword evidence="3" id="KW-1185">Reference proteome</keyword>
<comment type="caution">
    <text evidence="2">The sequence shown here is derived from an EMBL/GenBank/DDBJ whole genome shotgun (WGS) entry which is preliminary data.</text>
</comment>
<sequence length="51" mass="5365">MRILSRIKVNPDMVGDAIGAVALFVFLGAMFWIGYGIGLPTGGDELLGGVR</sequence>
<feature type="transmembrane region" description="Helical" evidence="1">
    <location>
        <begin position="12"/>
        <end position="35"/>
    </location>
</feature>
<dbReference type="Proteomes" id="UP000608594">
    <property type="component" value="Unassembled WGS sequence"/>
</dbReference>
<organism evidence="2 3">
    <name type="scientific">Paracoccus amoyensis</name>
    <dbReference type="NCBI Taxonomy" id="2760093"/>
    <lineage>
        <taxon>Bacteria</taxon>
        <taxon>Pseudomonadati</taxon>
        <taxon>Pseudomonadota</taxon>
        <taxon>Alphaproteobacteria</taxon>
        <taxon>Rhodobacterales</taxon>
        <taxon>Paracoccaceae</taxon>
        <taxon>Paracoccus</taxon>
    </lineage>
</organism>
<dbReference type="EMBL" id="JACOQL010000002">
    <property type="protein sequence ID" value="MBC9246706.1"/>
    <property type="molecule type" value="Genomic_DNA"/>
</dbReference>
<evidence type="ECO:0000313" key="2">
    <source>
        <dbReference type="EMBL" id="MBC9246706.1"/>
    </source>
</evidence>